<name>A0ABZ1JY76_9ACTN</name>
<evidence type="ECO:0000313" key="3">
    <source>
        <dbReference type="Proteomes" id="UP001432166"/>
    </source>
</evidence>
<evidence type="ECO:0008006" key="4">
    <source>
        <dbReference type="Google" id="ProtNLM"/>
    </source>
</evidence>
<keyword evidence="3" id="KW-1185">Reference proteome</keyword>
<keyword evidence="1" id="KW-0812">Transmembrane</keyword>
<dbReference type="Proteomes" id="UP001432166">
    <property type="component" value="Chromosome"/>
</dbReference>
<feature type="transmembrane region" description="Helical" evidence="1">
    <location>
        <begin position="126"/>
        <end position="147"/>
    </location>
</feature>
<reference evidence="2" key="1">
    <citation type="submission" date="2022-10" db="EMBL/GenBank/DDBJ databases">
        <title>The complete genomes of actinobacterial strains from the NBC collection.</title>
        <authorList>
            <person name="Joergensen T.S."/>
            <person name="Alvarez Arevalo M."/>
            <person name="Sterndorff E.B."/>
            <person name="Faurdal D."/>
            <person name="Vuksanovic O."/>
            <person name="Mourched A.-S."/>
            <person name="Charusanti P."/>
            <person name="Shaw S."/>
            <person name="Blin K."/>
            <person name="Weber T."/>
        </authorList>
    </citation>
    <scope>NUCLEOTIDE SEQUENCE</scope>
    <source>
        <strain evidence="2">NBC_00189</strain>
    </source>
</reference>
<sequence length="180" mass="19457">MTAGTEVTVGTLLLCEYERIKDEQRGRIAFRDGLIYAMLASTAAVLAASLRSGFEAGFLLLLPPVSVLLGWTYLINDQKVSAMGQYIRVTLAPRLAAAAGTNDEVFGWETAHREDARRVWRKRMQLAADLIAFVVMPTAAILIYLLVGALTAQLVAVSTLETAATIVLGAQIVLYADLSI</sequence>
<feature type="transmembrane region" description="Helical" evidence="1">
    <location>
        <begin position="153"/>
        <end position="176"/>
    </location>
</feature>
<evidence type="ECO:0000256" key="1">
    <source>
        <dbReference type="SAM" id="Phobius"/>
    </source>
</evidence>
<accession>A0ABZ1JY76</accession>
<dbReference type="RefSeq" id="WP_328939924.1">
    <property type="nucleotide sequence ID" value="NZ_CP108133.1"/>
</dbReference>
<keyword evidence="1" id="KW-0472">Membrane</keyword>
<dbReference type="EMBL" id="CP108133">
    <property type="protein sequence ID" value="WTP54658.1"/>
    <property type="molecule type" value="Genomic_DNA"/>
</dbReference>
<keyword evidence="1" id="KW-1133">Transmembrane helix</keyword>
<gene>
    <name evidence="2" type="ORF">OG288_44050</name>
</gene>
<feature type="transmembrane region" description="Helical" evidence="1">
    <location>
        <begin position="33"/>
        <end position="50"/>
    </location>
</feature>
<evidence type="ECO:0000313" key="2">
    <source>
        <dbReference type="EMBL" id="WTP54658.1"/>
    </source>
</evidence>
<organism evidence="2 3">
    <name type="scientific">Streptomyces tauricus</name>
    <dbReference type="NCBI Taxonomy" id="68274"/>
    <lineage>
        <taxon>Bacteria</taxon>
        <taxon>Bacillati</taxon>
        <taxon>Actinomycetota</taxon>
        <taxon>Actinomycetes</taxon>
        <taxon>Kitasatosporales</taxon>
        <taxon>Streptomycetaceae</taxon>
        <taxon>Streptomyces</taxon>
        <taxon>Streptomyces aurantiacus group</taxon>
    </lineage>
</organism>
<feature type="transmembrane region" description="Helical" evidence="1">
    <location>
        <begin position="56"/>
        <end position="75"/>
    </location>
</feature>
<proteinExistence type="predicted"/>
<protein>
    <recommendedName>
        <fullName evidence="4">Integral membrane protein</fullName>
    </recommendedName>
</protein>